<evidence type="ECO:0000256" key="1">
    <source>
        <dbReference type="SAM" id="Phobius"/>
    </source>
</evidence>
<comment type="caution">
    <text evidence="2">The sequence shown here is derived from an EMBL/GenBank/DDBJ whole genome shotgun (WGS) entry which is preliminary data.</text>
</comment>
<protein>
    <submittedName>
        <fullName evidence="2">DUF1345 domain-containing protein</fullName>
    </submittedName>
</protein>
<dbReference type="InterPro" id="IPR009781">
    <property type="entry name" value="DUF1345"/>
</dbReference>
<keyword evidence="1" id="KW-0472">Membrane</keyword>
<dbReference type="Proteomes" id="UP000599391">
    <property type="component" value="Unassembled WGS sequence"/>
</dbReference>
<dbReference type="EMBL" id="JAECZB010000081">
    <property type="protein sequence ID" value="MBH8554737.1"/>
    <property type="molecule type" value="Genomic_DNA"/>
</dbReference>
<dbReference type="Pfam" id="PF07077">
    <property type="entry name" value="DUF1345"/>
    <property type="match status" value="1"/>
</dbReference>
<accession>A0A8J7L735</accession>
<reference evidence="2 3" key="1">
    <citation type="journal article" date="2021" name="Int. J. Syst. Evol. Microbiol.">
        <title>Amazonocrinis nigriterrae gen. nov., sp. nov., Atlanticothrix silvestris gen. nov., sp. nov. and Dendronalium phyllosphericum gen. nov., sp. nov., nostocacean cyanobacteria from Brazilian environments.</title>
        <authorList>
            <person name="Alvarenga D.O."/>
            <person name="Andreote A.P.D."/>
            <person name="Branco L.H.Z."/>
            <person name="Delbaje E."/>
            <person name="Cruz R.B."/>
            <person name="Varani A.M."/>
            <person name="Fiore M.F."/>
        </authorList>
    </citation>
    <scope>NUCLEOTIDE SEQUENCE [LARGE SCALE GENOMIC DNA]</scope>
    <source>
        <strain evidence="2 3">CENA357</strain>
    </source>
</reference>
<organism evidence="2 3">
    <name type="scientific">Atlanticothrix silvestris CENA357</name>
    <dbReference type="NCBI Taxonomy" id="1725252"/>
    <lineage>
        <taxon>Bacteria</taxon>
        <taxon>Bacillati</taxon>
        <taxon>Cyanobacteriota</taxon>
        <taxon>Cyanophyceae</taxon>
        <taxon>Nostocales</taxon>
        <taxon>Nodulariaceae</taxon>
        <taxon>Atlanticothrix</taxon>
        <taxon>Atlanticothrix silvestris</taxon>
    </lineage>
</organism>
<keyword evidence="1" id="KW-1133">Transmembrane helix</keyword>
<evidence type="ECO:0000313" key="3">
    <source>
        <dbReference type="Proteomes" id="UP000599391"/>
    </source>
</evidence>
<keyword evidence="1" id="KW-0812">Transmembrane</keyword>
<gene>
    <name evidence="2" type="ORF">I8751_20740</name>
</gene>
<name>A0A8J7L735_9CYAN</name>
<feature type="transmembrane region" description="Helical" evidence="1">
    <location>
        <begin position="57"/>
        <end position="76"/>
    </location>
</feature>
<keyword evidence="3" id="KW-1185">Reference proteome</keyword>
<evidence type="ECO:0000313" key="2">
    <source>
        <dbReference type="EMBL" id="MBH8554737.1"/>
    </source>
</evidence>
<feature type="transmembrane region" description="Helical" evidence="1">
    <location>
        <begin position="30"/>
        <end position="51"/>
    </location>
</feature>
<proteinExistence type="predicted"/>
<sequence length="84" mass="9470">MFLKLDFSKDGESNPQKIHRYAQHEYEGRWGIFTIIITTACVSVLAIGFLLNNKKGISSTLLTLHIILSVITAFGVDRQPHRAK</sequence>
<dbReference type="AlphaFoldDB" id="A0A8J7L735"/>